<gene>
    <name evidence="5" type="ORF">BST46_28515</name>
</gene>
<proteinExistence type="predicted"/>
<dbReference type="Pfam" id="PF00196">
    <property type="entry name" value="GerE"/>
    <property type="match status" value="1"/>
</dbReference>
<keyword evidence="1" id="KW-0805">Transcription regulation</keyword>
<keyword evidence="3" id="KW-0804">Transcription</keyword>
<dbReference type="Gene3D" id="1.10.10.10">
    <property type="entry name" value="Winged helix-like DNA-binding domain superfamily/Winged helix DNA-binding domain"/>
    <property type="match status" value="1"/>
</dbReference>
<evidence type="ECO:0000256" key="2">
    <source>
        <dbReference type="ARBA" id="ARBA00023125"/>
    </source>
</evidence>
<name>A0ABX3TD44_9MYCO</name>
<organism evidence="5 6">
    <name type="scientific">Mycobacterium timonense</name>
    <dbReference type="NCBI Taxonomy" id="701043"/>
    <lineage>
        <taxon>Bacteria</taxon>
        <taxon>Bacillati</taxon>
        <taxon>Actinomycetota</taxon>
        <taxon>Actinomycetes</taxon>
        <taxon>Mycobacteriales</taxon>
        <taxon>Mycobacteriaceae</taxon>
        <taxon>Mycobacterium</taxon>
        <taxon>Mycobacterium avium complex (MAC)</taxon>
    </lineage>
</organism>
<evidence type="ECO:0000256" key="1">
    <source>
        <dbReference type="ARBA" id="ARBA00023015"/>
    </source>
</evidence>
<feature type="domain" description="HTH luxR-type" evidence="4">
    <location>
        <begin position="1"/>
        <end position="61"/>
    </location>
</feature>
<evidence type="ECO:0000313" key="5">
    <source>
        <dbReference type="EMBL" id="ORB76723.1"/>
    </source>
</evidence>
<evidence type="ECO:0000256" key="3">
    <source>
        <dbReference type="ARBA" id="ARBA00023163"/>
    </source>
</evidence>
<dbReference type="InterPro" id="IPR016032">
    <property type="entry name" value="Sig_transdc_resp-reg_C-effctor"/>
</dbReference>
<dbReference type="PROSITE" id="PS50043">
    <property type="entry name" value="HTH_LUXR_2"/>
    <property type="match status" value="1"/>
</dbReference>
<dbReference type="SUPFAM" id="SSF46894">
    <property type="entry name" value="C-terminal effector domain of the bipartite response regulators"/>
    <property type="match status" value="1"/>
</dbReference>
<dbReference type="SMART" id="SM00421">
    <property type="entry name" value="HTH_LUXR"/>
    <property type="match status" value="1"/>
</dbReference>
<dbReference type="PROSITE" id="PS00622">
    <property type="entry name" value="HTH_LUXR_1"/>
    <property type="match status" value="1"/>
</dbReference>
<dbReference type="PANTHER" id="PTHR44688">
    <property type="entry name" value="DNA-BINDING TRANSCRIPTIONAL ACTIVATOR DEVR_DOSR"/>
    <property type="match status" value="1"/>
</dbReference>
<keyword evidence="6" id="KW-1185">Reference proteome</keyword>
<reference evidence="5 6" key="1">
    <citation type="submission" date="2017-02" db="EMBL/GenBank/DDBJ databases">
        <title>The new phylogeny of genus Mycobacterium.</title>
        <authorList>
            <person name="Tortoli E."/>
            <person name="Trovato A."/>
            <person name="Cirillo D.M."/>
        </authorList>
    </citation>
    <scope>NUCLEOTIDE SEQUENCE [LARGE SCALE GENOMIC DNA]</scope>
    <source>
        <strain evidence="5 6">CCUG 56329</strain>
    </source>
</reference>
<protein>
    <recommendedName>
        <fullName evidence="4">HTH luxR-type domain-containing protein</fullName>
    </recommendedName>
</protein>
<dbReference type="EMBL" id="MVIL01000521">
    <property type="protein sequence ID" value="ORB76723.1"/>
    <property type="molecule type" value="Genomic_DNA"/>
</dbReference>
<sequence length="61" mass="6848">MELSEREAEVFDLMVTGASNQHIADRLVITEGTVKSHVKHILRKYGAVNRAQAIAWALSER</sequence>
<keyword evidence="2" id="KW-0238">DNA-binding</keyword>
<evidence type="ECO:0000259" key="4">
    <source>
        <dbReference type="PROSITE" id="PS50043"/>
    </source>
</evidence>
<dbReference type="RefSeq" id="WP_245854390.1">
    <property type="nucleotide sequence ID" value="NZ_MVIL01000521.1"/>
</dbReference>
<dbReference type="PANTHER" id="PTHR44688:SF16">
    <property type="entry name" value="DNA-BINDING TRANSCRIPTIONAL ACTIVATOR DEVR_DOSR"/>
    <property type="match status" value="1"/>
</dbReference>
<dbReference type="CDD" id="cd06170">
    <property type="entry name" value="LuxR_C_like"/>
    <property type="match status" value="1"/>
</dbReference>
<dbReference type="Proteomes" id="UP000192847">
    <property type="component" value="Unassembled WGS sequence"/>
</dbReference>
<dbReference type="InterPro" id="IPR000792">
    <property type="entry name" value="Tscrpt_reg_LuxR_C"/>
</dbReference>
<dbReference type="InterPro" id="IPR036388">
    <property type="entry name" value="WH-like_DNA-bd_sf"/>
</dbReference>
<comment type="caution">
    <text evidence="5">The sequence shown here is derived from an EMBL/GenBank/DDBJ whole genome shotgun (WGS) entry which is preliminary data.</text>
</comment>
<accession>A0ABX3TD44</accession>
<dbReference type="PRINTS" id="PR00038">
    <property type="entry name" value="HTHLUXR"/>
</dbReference>
<evidence type="ECO:0000313" key="6">
    <source>
        <dbReference type="Proteomes" id="UP000192847"/>
    </source>
</evidence>